<dbReference type="PROSITE" id="PS00070">
    <property type="entry name" value="ALDEHYDE_DEHYDR_CYS"/>
    <property type="match status" value="1"/>
</dbReference>
<feature type="active site" evidence="9">
    <location>
        <position position="293"/>
    </location>
</feature>
<dbReference type="InterPro" id="IPR015590">
    <property type="entry name" value="Aldehyde_DH_dom"/>
</dbReference>
<evidence type="ECO:0000256" key="3">
    <source>
        <dbReference type="ARBA" id="ARBA00012884"/>
    </source>
</evidence>
<dbReference type="PANTHER" id="PTHR42862:SF1">
    <property type="entry name" value="DELTA-1-PYRROLINE-5-CARBOXYLATE DEHYDROGENASE 2, ISOFORM A-RELATED"/>
    <property type="match status" value="1"/>
</dbReference>
<dbReference type="InterPro" id="IPR005931">
    <property type="entry name" value="P5CDH/ALDH4A1"/>
</dbReference>
<evidence type="ECO:0000256" key="8">
    <source>
        <dbReference type="ARBA" id="ARBA00048142"/>
    </source>
</evidence>
<evidence type="ECO:0000256" key="10">
    <source>
        <dbReference type="RuleBase" id="RU003345"/>
    </source>
</evidence>
<evidence type="ECO:0000256" key="6">
    <source>
        <dbReference type="ARBA" id="ARBA00023062"/>
    </source>
</evidence>
<feature type="region of interest" description="Disordered" evidence="11">
    <location>
        <begin position="1"/>
        <end position="23"/>
    </location>
</feature>
<accession>A0A7W7W5J2</accession>
<dbReference type="Pfam" id="PF00171">
    <property type="entry name" value="Aldedh"/>
    <property type="match status" value="1"/>
</dbReference>
<dbReference type="InterPro" id="IPR016161">
    <property type="entry name" value="Ald_DH/histidinol_DH"/>
</dbReference>
<dbReference type="CDD" id="cd07123">
    <property type="entry name" value="ALDH_F4-17_P5CDH"/>
    <property type="match status" value="1"/>
</dbReference>
<protein>
    <recommendedName>
        <fullName evidence="7">L-glutamate gamma-semialdehyde dehydrogenase</fullName>
        <ecNumber evidence="3">1.2.1.88</ecNumber>
    </recommendedName>
    <alternativeName>
        <fullName evidence="7">L-glutamate gamma-semialdehyde dehydrogenase</fullName>
    </alternativeName>
</protein>
<evidence type="ECO:0000313" key="13">
    <source>
        <dbReference type="EMBL" id="MBB4933855.1"/>
    </source>
</evidence>
<evidence type="ECO:0000256" key="1">
    <source>
        <dbReference type="ARBA" id="ARBA00004786"/>
    </source>
</evidence>
<dbReference type="AlphaFoldDB" id="A0A7W7W5J2"/>
<evidence type="ECO:0000259" key="12">
    <source>
        <dbReference type="Pfam" id="PF00171"/>
    </source>
</evidence>
<dbReference type="EC" id="1.2.1.88" evidence="3"/>
<dbReference type="GO" id="GO:0003842">
    <property type="term" value="F:L-glutamate gamma-semialdehyde dehydrogenase activity"/>
    <property type="evidence" value="ECO:0007669"/>
    <property type="project" value="UniProtKB-EC"/>
</dbReference>
<dbReference type="PROSITE" id="PS00687">
    <property type="entry name" value="ALDEHYDE_DEHYDR_GLU"/>
    <property type="match status" value="1"/>
</dbReference>
<evidence type="ECO:0000256" key="4">
    <source>
        <dbReference type="ARBA" id="ARBA00023002"/>
    </source>
</evidence>
<sequence length="542" mass="58501">MDAVTNVPVPANEPNLTHAPGTPERETLVAEIERQKSSEHEITQSIGGEQRPGVGELIPVVQPHNHGSVLGQLANATDLEVSEAIGAARAAAPSWRAMSFDDRAAIFLRAADLLAGPWRARINAATMLGQSKSIQQAEIDAACELIDFLRFNVAYARRLYSEQPISTRGVWNRMELRPLEGFVVAITPFNFTAIAGNLPTAPALMGNVVVWKPSPTQTLAAWYFMRLLEEAGLPPGVINMVTGDGSAVSRTALSQPDLAGIHFTGSAGTFQHLWRTAGENIANYHSYPRIVGETGGKDFVVAHDSADPAVLRTALIRGAFEYQGQKCSAASRAYIPRSVWSAVRDDFVSEVESLTMGDVTSDVSTFMGAVIDDRAFAKNNGALKRARDTDSITILTGGSADDSVGYFVQPTVLECTDPEDEVFTTEYFGPILAVHVFDDDHYERVLAQMADIAPYALTGAVVARDRAAIAKADSVLRFSAGNFYINDKPTGSIVGQQPFGGARASGTNDKAGSIFNLMRWASPRAIKESFVPPTDWRYPHMG</sequence>
<dbReference type="RefSeq" id="WP_184581452.1">
    <property type="nucleotide sequence ID" value="NZ_JACHJT010000001.1"/>
</dbReference>
<dbReference type="GO" id="GO:0010133">
    <property type="term" value="P:L-proline catabolic process to L-glutamate"/>
    <property type="evidence" value="ECO:0007669"/>
    <property type="project" value="UniProtKB-UniPathway"/>
</dbReference>
<organism evidence="13 14">
    <name type="scientific">Lipingzhangella halophila</name>
    <dbReference type="NCBI Taxonomy" id="1783352"/>
    <lineage>
        <taxon>Bacteria</taxon>
        <taxon>Bacillati</taxon>
        <taxon>Actinomycetota</taxon>
        <taxon>Actinomycetes</taxon>
        <taxon>Streptosporangiales</taxon>
        <taxon>Nocardiopsidaceae</taxon>
        <taxon>Lipingzhangella</taxon>
    </lineage>
</organism>
<dbReference type="GO" id="GO:0009898">
    <property type="term" value="C:cytoplasmic side of plasma membrane"/>
    <property type="evidence" value="ECO:0007669"/>
    <property type="project" value="TreeGrafter"/>
</dbReference>
<dbReference type="Gene3D" id="3.40.605.10">
    <property type="entry name" value="Aldehyde Dehydrogenase, Chain A, domain 1"/>
    <property type="match status" value="1"/>
</dbReference>
<keyword evidence="6" id="KW-0642">Proline metabolism</keyword>
<dbReference type="FunFam" id="3.40.309.10:FF:000005">
    <property type="entry name" value="1-pyrroline-5-carboxylate dehydrogenase 1"/>
    <property type="match status" value="1"/>
</dbReference>
<evidence type="ECO:0000313" key="14">
    <source>
        <dbReference type="Proteomes" id="UP000523007"/>
    </source>
</evidence>
<evidence type="ECO:0000256" key="7">
    <source>
        <dbReference type="ARBA" id="ARBA00032259"/>
    </source>
</evidence>
<reference evidence="13 14" key="1">
    <citation type="submission" date="2020-08" db="EMBL/GenBank/DDBJ databases">
        <title>Sequencing the genomes of 1000 actinobacteria strains.</title>
        <authorList>
            <person name="Klenk H.-P."/>
        </authorList>
    </citation>
    <scope>NUCLEOTIDE SEQUENCE [LARGE SCALE GENOMIC DNA]</scope>
    <source>
        <strain evidence="13 14">DSM 102030</strain>
    </source>
</reference>
<name>A0A7W7W5J2_9ACTN</name>
<keyword evidence="5" id="KW-0520">NAD</keyword>
<feature type="domain" description="Aldehyde dehydrogenase" evidence="12">
    <location>
        <begin position="57"/>
        <end position="513"/>
    </location>
</feature>
<dbReference type="EMBL" id="JACHJT010000001">
    <property type="protein sequence ID" value="MBB4933855.1"/>
    <property type="molecule type" value="Genomic_DNA"/>
</dbReference>
<dbReference type="InterPro" id="IPR016160">
    <property type="entry name" value="Ald_DH_CS_CYS"/>
</dbReference>
<dbReference type="InterPro" id="IPR029510">
    <property type="entry name" value="Ald_DH_CS_GLU"/>
</dbReference>
<gene>
    <name evidence="13" type="ORF">F4561_004675</name>
</gene>
<dbReference type="PANTHER" id="PTHR42862">
    <property type="entry name" value="DELTA-1-PYRROLINE-5-CARBOXYLATE DEHYDROGENASE 1, ISOFORM A-RELATED"/>
    <property type="match status" value="1"/>
</dbReference>
<comment type="similarity">
    <text evidence="2 10">Belongs to the aldehyde dehydrogenase family.</text>
</comment>
<dbReference type="NCBIfam" id="TIGR01236">
    <property type="entry name" value="D1pyr5carbox1"/>
    <property type="match status" value="1"/>
</dbReference>
<proteinExistence type="inferred from homology"/>
<dbReference type="InterPro" id="IPR016163">
    <property type="entry name" value="Ald_DH_C"/>
</dbReference>
<dbReference type="InterPro" id="IPR016162">
    <property type="entry name" value="Ald_DH_N"/>
</dbReference>
<dbReference type="UniPathway" id="UPA00261">
    <property type="reaction ID" value="UER00374"/>
</dbReference>
<dbReference type="GO" id="GO:0004657">
    <property type="term" value="F:proline dehydrogenase activity"/>
    <property type="evidence" value="ECO:0007669"/>
    <property type="project" value="UniProtKB-ARBA"/>
</dbReference>
<dbReference type="Gene3D" id="3.40.309.10">
    <property type="entry name" value="Aldehyde Dehydrogenase, Chain A, domain 2"/>
    <property type="match status" value="1"/>
</dbReference>
<keyword evidence="4 10" id="KW-0560">Oxidoreductase</keyword>
<dbReference type="FunFam" id="3.40.605.10:FF:000006">
    <property type="entry name" value="1-pyrroline-5-carboxylate dehydrogenase"/>
    <property type="match status" value="1"/>
</dbReference>
<evidence type="ECO:0000256" key="5">
    <source>
        <dbReference type="ARBA" id="ARBA00023027"/>
    </source>
</evidence>
<dbReference type="InterPro" id="IPR050485">
    <property type="entry name" value="Proline_metab_enzyme"/>
</dbReference>
<evidence type="ECO:0000256" key="2">
    <source>
        <dbReference type="ARBA" id="ARBA00009986"/>
    </source>
</evidence>
<keyword evidence="14" id="KW-1185">Reference proteome</keyword>
<comment type="caution">
    <text evidence="13">The sequence shown here is derived from an EMBL/GenBank/DDBJ whole genome shotgun (WGS) entry which is preliminary data.</text>
</comment>
<dbReference type="Proteomes" id="UP000523007">
    <property type="component" value="Unassembled WGS sequence"/>
</dbReference>
<comment type="catalytic activity">
    <reaction evidence="8">
        <text>L-glutamate 5-semialdehyde + NAD(+) + H2O = L-glutamate + NADH + 2 H(+)</text>
        <dbReference type="Rhea" id="RHEA:30235"/>
        <dbReference type="ChEBI" id="CHEBI:15377"/>
        <dbReference type="ChEBI" id="CHEBI:15378"/>
        <dbReference type="ChEBI" id="CHEBI:29985"/>
        <dbReference type="ChEBI" id="CHEBI:57540"/>
        <dbReference type="ChEBI" id="CHEBI:57945"/>
        <dbReference type="ChEBI" id="CHEBI:58066"/>
        <dbReference type="EC" id="1.2.1.88"/>
    </reaction>
</comment>
<evidence type="ECO:0000256" key="9">
    <source>
        <dbReference type="PROSITE-ProRule" id="PRU10007"/>
    </source>
</evidence>
<comment type="pathway">
    <text evidence="1">Amino-acid degradation; L-proline degradation into L-glutamate; L-glutamate from L-proline: step 2/2.</text>
</comment>
<evidence type="ECO:0000256" key="11">
    <source>
        <dbReference type="SAM" id="MobiDB-lite"/>
    </source>
</evidence>
<dbReference type="SUPFAM" id="SSF53720">
    <property type="entry name" value="ALDH-like"/>
    <property type="match status" value="1"/>
</dbReference>